<proteinExistence type="predicted"/>
<organism evidence="1">
    <name type="scientific">gut metagenome</name>
    <dbReference type="NCBI Taxonomy" id="749906"/>
    <lineage>
        <taxon>unclassified sequences</taxon>
        <taxon>metagenomes</taxon>
        <taxon>organismal metagenomes</taxon>
    </lineage>
</organism>
<evidence type="ECO:0000313" key="1">
    <source>
        <dbReference type="EMBL" id="EJX03010.1"/>
    </source>
</evidence>
<reference evidence="1" key="1">
    <citation type="journal article" date="2012" name="PLoS ONE">
        <title>Gene sets for utilization of primary and secondary nutrition supplies in the distal gut of endangered iberian lynx.</title>
        <authorList>
            <person name="Alcaide M."/>
            <person name="Messina E."/>
            <person name="Richter M."/>
            <person name="Bargiela R."/>
            <person name="Peplies J."/>
            <person name="Huws S.A."/>
            <person name="Newbold C.J."/>
            <person name="Golyshin P.N."/>
            <person name="Simon M.A."/>
            <person name="Lopez G."/>
            <person name="Yakimov M.M."/>
            <person name="Ferrer M."/>
        </authorList>
    </citation>
    <scope>NUCLEOTIDE SEQUENCE</scope>
</reference>
<protein>
    <submittedName>
        <fullName evidence="1">Uncharacterized protein</fullName>
    </submittedName>
</protein>
<comment type="caution">
    <text evidence="1">The sequence shown here is derived from an EMBL/GenBank/DDBJ whole genome shotgun (WGS) entry which is preliminary data.</text>
</comment>
<name>J9GS49_9ZZZZ</name>
<dbReference type="EMBL" id="AMCI01002329">
    <property type="protein sequence ID" value="EJX03010.1"/>
    <property type="molecule type" value="Genomic_DNA"/>
</dbReference>
<gene>
    <name evidence="1" type="ORF">EVA_08886</name>
</gene>
<sequence length="113" mass="12535">MEDGSSLLVGLIAQQLEVELHAVLLTPLDEFRLEVDLLVGEFVDIDHLTQDLALHEAHTSIVALVEIDSTYKSLEGIARHVAIVTRLMAIGEYQLVNTQLIGQVVERLSLHEL</sequence>
<dbReference type="AlphaFoldDB" id="J9GS49"/>
<accession>J9GS49</accession>